<keyword evidence="3" id="KW-1185">Reference proteome</keyword>
<dbReference type="RefSeq" id="XP_060425785.1">
    <property type="nucleotide sequence ID" value="XM_060566492.1"/>
</dbReference>
<feature type="region of interest" description="Disordered" evidence="1">
    <location>
        <begin position="334"/>
        <end position="367"/>
    </location>
</feature>
<feature type="region of interest" description="Disordered" evidence="1">
    <location>
        <begin position="451"/>
        <end position="500"/>
    </location>
</feature>
<proteinExistence type="predicted"/>
<dbReference type="Pfam" id="PF13650">
    <property type="entry name" value="Asp_protease_2"/>
    <property type="match status" value="1"/>
</dbReference>
<dbReference type="AlphaFoldDB" id="A0AAJ0EQL8"/>
<accession>A0AAJ0EQL8</accession>
<evidence type="ECO:0000313" key="3">
    <source>
        <dbReference type="Proteomes" id="UP001224890"/>
    </source>
</evidence>
<organism evidence="2 3">
    <name type="scientific">Colletotrichum godetiae</name>
    <dbReference type="NCBI Taxonomy" id="1209918"/>
    <lineage>
        <taxon>Eukaryota</taxon>
        <taxon>Fungi</taxon>
        <taxon>Dikarya</taxon>
        <taxon>Ascomycota</taxon>
        <taxon>Pezizomycotina</taxon>
        <taxon>Sordariomycetes</taxon>
        <taxon>Hypocreomycetidae</taxon>
        <taxon>Glomerellales</taxon>
        <taxon>Glomerellaceae</taxon>
        <taxon>Colletotrichum</taxon>
        <taxon>Colletotrichum acutatum species complex</taxon>
    </lineage>
</organism>
<dbReference type="Gene3D" id="2.40.70.10">
    <property type="entry name" value="Acid Proteases"/>
    <property type="match status" value="2"/>
</dbReference>
<dbReference type="EMBL" id="JAHMHR010000043">
    <property type="protein sequence ID" value="KAK1671782.1"/>
    <property type="molecule type" value="Genomic_DNA"/>
</dbReference>
<protein>
    <submittedName>
        <fullName evidence="2">Uncharacterized protein</fullName>
    </submittedName>
</protein>
<dbReference type="InterPro" id="IPR021109">
    <property type="entry name" value="Peptidase_aspartic_dom_sf"/>
</dbReference>
<comment type="caution">
    <text evidence="2">The sequence shown here is derived from an EMBL/GenBank/DDBJ whole genome shotgun (WGS) entry which is preliminary data.</text>
</comment>
<sequence length="519" mass="57909">MNTLRRQWSPSRPRAGCCELREGEYSMNRDCQVDRLVTKGTIDGHHVEAMPDTGAGCNLASASLASRLGHVISIASQDEGGSQRIQMANGKFLKTLGSFEAVWRFADSPDRGWTISVHVLENCVYDLVLGSDFLRTSETMRKHPQRLELVHHSPRTIDWQPVISINSLGPVRQHIMGHFDGDRVEALPDSGSESNLVSFEYVARRGLYGSVDHTNTRVVQFADGTTRRTMGSMTARWEYDSEGRREARSKAEEEEGGFEVEFHVLHGCTYDVIVGYDLLQETRAFAIHEDAFVDVEPHSHTSGLNLVTWLPRIRREPNYKEREEIQAAASINIQGQEGQQQAQATSPGTGTQSVGLSEARRPPAAASLPTHAVSHFNYSNSNSSTSEDRAQVLRAELERRAVMDRKLARMPQGPDKVSASVAEREQRRQFEAIWCPLTKWDSDFDDGDVLRTGRDESNTTTAVRVPATSRESPTRRGRLRVDSSSRDGAGQQRRRNLMSRIWGGGVESGVSTDRFSSIL</sequence>
<gene>
    <name evidence="2" type="ORF">BDP55DRAFT_283406</name>
</gene>
<evidence type="ECO:0000256" key="1">
    <source>
        <dbReference type="SAM" id="MobiDB-lite"/>
    </source>
</evidence>
<evidence type="ECO:0000313" key="2">
    <source>
        <dbReference type="EMBL" id="KAK1671782.1"/>
    </source>
</evidence>
<dbReference type="CDD" id="cd00303">
    <property type="entry name" value="retropepsin_like"/>
    <property type="match status" value="2"/>
</dbReference>
<dbReference type="GeneID" id="85451018"/>
<name>A0AAJ0EQL8_9PEZI</name>
<feature type="compositionally biased region" description="Polar residues" evidence="1">
    <location>
        <begin position="345"/>
        <end position="355"/>
    </location>
</feature>
<dbReference type="SUPFAM" id="SSF50630">
    <property type="entry name" value="Acid proteases"/>
    <property type="match status" value="1"/>
</dbReference>
<feature type="compositionally biased region" description="Low complexity" evidence="1">
    <location>
        <begin position="334"/>
        <end position="344"/>
    </location>
</feature>
<dbReference type="Proteomes" id="UP001224890">
    <property type="component" value="Unassembled WGS sequence"/>
</dbReference>
<reference evidence="2" key="1">
    <citation type="submission" date="2021-06" db="EMBL/GenBank/DDBJ databases">
        <title>Comparative genomics, transcriptomics and evolutionary studies reveal genomic signatures of adaptation to plant cell wall in hemibiotrophic fungi.</title>
        <authorList>
            <consortium name="DOE Joint Genome Institute"/>
            <person name="Baroncelli R."/>
            <person name="Diaz J.F."/>
            <person name="Benocci T."/>
            <person name="Peng M."/>
            <person name="Battaglia E."/>
            <person name="Haridas S."/>
            <person name="Andreopoulos W."/>
            <person name="Labutti K."/>
            <person name="Pangilinan J."/>
            <person name="Floch G.L."/>
            <person name="Makela M.R."/>
            <person name="Henrissat B."/>
            <person name="Grigoriev I.V."/>
            <person name="Crouch J.A."/>
            <person name="De Vries R.P."/>
            <person name="Sukno S.A."/>
            <person name="Thon M.R."/>
        </authorList>
    </citation>
    <scope>NUCLEOTIDE SEQUENCE</scope>
    <source>
        <strain evidence="2">CBS 193.32</strain>
    </source>
</reference>